<dbReference type="RefSeq" id="WP_129314638.1">
    <property type="nucleotide sequence ID" value="NZ_CP197643.1"/>
</dbReference>
<proteinExistence type="predicted"/>
<dbReference type="PANTHER" id="PTHR42110:SF1">
    <property type="entry name" value="L-ASPARAGINASE, PUTATIVE (AFU_ORTHOLOGUE AFUA_3G11890)-RELATED"/>
    <property type="match status" value="1"/>
</dbReference>
<keyword evidence="2" id="KW-1185">Reference proteome</keyword>
<dbReference type="Pfam" id="PF06089">
    <property type="entry name" value="Asparaginase_II"/>
    <property type="match status" value="1"/>
</dbReference>
<dbReference type="AlphaFoldDB" id="A0A7K1LF84"/>
<gene>
    <name evidence="1" type="ORF">GMA10_00025</name>
</gene>
<dbReference type="PANTHER" id="PTHR42110">
    <property type="entry name" value="L-ASPARAGINASE, PUTATIVE (AFU_ORTHOLOGUE AFUA_3G11890)-RELATED"/>
    <property type="match status" value="1"/>
</dbReference>
<name>A0A7K1LF84_9MICC</name>
<dbReference type="EMBL" id="WOGT01000001">
    <property type="protein sequence ID" value="MUN53632.1"/>
    <property type="molecule type" value="Genomic_DNA"/>
</dbReference>
<sequence length="331" mass="34412">MQTFSWENAVELAVIERSGFVESRHIGAAAVVSPEGDVVDSLGDTTAPIFPRSTLKPFQAIASLKAGAPLRGAEVAIAAGSHEGSFEQMQVVANVLDAAGLSPADLQCPEAYPKDERAHSYLLTNDKGKQRIAFNCSGKHAAFLSASAENGWDTATYLEPDHPVQRLVMEIVEELAGEPVGLVGVDGCGAPVPTISLNGLATAYGTLGAGIRNIHADARVATVATAMADYPEMVQNHGKPNTVVMEELDVVAKFGAEGVLSVGTRDGAAVAVKCLDGSFRAATLVALTLLDRNGYVPHDDVVSLLPRVTLPITGGGRTVGGVRLGSAFEEA</sequence>
<organism evidence="1 2">
    <name type="scientific">Rothia koreensis</name>
    <dbReference type="NCBI Taxonomy" id="592378"/>
    <lineage>
        <taxon>Bacteria</taxon>
        <taxon>Bacillati</taxon>
        <taxon>Actinomycetota</taxon>
        <taxon>Actinomycetes</taxon>
        <taxon>Micrococcales</taxon>
        <taxon>Micrococcaceae</taxon>
        <taxon>Rothia</taxon>
    </lineage>
</organism>
<evidence type="ECO:0000313" key="2">
    <source>
        <dbReference type="Proteomes" id="UP000462152"/>
    </source>
</evidence>
<reference evidence="1 2" key="1">
    <citation type="submission" date="2019-12" db="EMBL/GenBank/DDBJ databases">
        <authorList>
            <person name="Li J."/>
            <person name="Shi Y."/>
            <person name="Xu G."/>
            <person name="Xiao D."/>
            <person name="Ran X."/>
        </authorList>
    </citation>
    <scope>NUCLEOTIDE SEQUENCE [LARGE SCALE GENOMIC DNA]</scope>
    <source>
        <strain evidence="1 2">JCM 15915</strain>
    </source>
</reference>
<dbReference type="InterPro" id="IPR010349">
    <property type="entry name" value="Asparaginase_II"/>
</dbReference>
<protein>
    <submittedName>
        <fullName evidence="1">Asparaginase</fullName>
    </submittedName>
</protein>
<dbReference type="Proteomes" id="UP000462152">
    <property type="component" value="Unassembled WGS sequence"/>
</dbReference>
<dbReference type="OrthoDB" id="9780674at2"/>
<evidence type="ECO:0000313" key="1">
    <source>
        <dbReference type="EMBL" id="MUN53632.1"/>
    </source>
</evidence>
<comment type="caution">
    <text evidence="1">The sequence shown here is derived from an EMBL/GenBank/DDBJ whole genome shotgun (WGS) entry which is preliminary data.</text>
</comment>
<accession>A0A7K1LF84</accession>